<proteinExistence type="predicted"/>
<evidence type="ECO:0000313" key="4">
    <source>
        <dbReference type="Proteomes" id="UP000656881"/>
    </source>
</evidence>
<name>A0ABQ2MQU5_9ACTN</name>
<keyword evidence="1" id="KW-0418">Kinase</keyword>
<dbReference type="EMBL" id="BMNG01000018">
    <property type="protein sequence ID" value="GGO56147.1"/>
    <property type="molecule type" value="Genomic_DNA"/>
</dbReference>
<dbReference type="InterPro" id="IPR050267">
    <property type="entry name" value="Anti-sigma-factor_SerPK"/>
</dbReference>
<evidence type="ECO:0000256" key="1">
    <source>
        <dbReference type="ARBA" id="ARBA00022527"/>
    </source>
</evidence>
<evidence type="ECO:0000313" key="3">
    <source>
        <dbReference type="EMBL" id="GGO56147.1"/>
    </source>
</evidence>
<comment type="caution">
    <text evidence="3">The sequence shown here is derived from an EMBL/GenBank/DDBJ whole genome shotgun (WGS) entry which is preliminary data.</text>
</comment>
<dbReference type="PANTHER" id="PTHR35526:SF3">
    <property type="entry name" value="ANTI-SIGMA-F FACTOR RSBW"/>
    <property type="match status" value="1"/>
</dbReference>
<dbReference type="Gene3D" id="3.30.565.10">
    <property type="entry name" value="Histidine kinase-like ATPase, C-terminal domain"/>
    <property type="match status" value="1"/>
</dbReference>
<sequence>MQDPDPDPTFELALLAVPKAVPEVRRTLSCHPYGDPHPDVQLCVSELLSNVIRHVGEGTPVTVRLTSARGRVRVAVTDPDPRAWPLLRRVGGDDETGRGLALLDAVSLRWGVEQGPDSKTVWCELEGGRHGVALPT</sequence>
<dbReference type="InterPro" id="IPR003594">
    <property type="entry name" value="HATPase_dom"/>
</dbReference>
<protein>
    <recommendedName>
        <fullName evidence="2">Histidine kinase/HSP90-like ATPase domain-containing protein</fullName>
    </recommendedName>
</protein>
<evidence type="ECO:0000259" key="2">
    <source>
        <dbReference type="Pfam" id="PF13581"/>
    </source>
</evidence>
<dbReference type="SUPFAM" id="SSF55874">
    <property type="entry name" value="ATPase domain of HSP90 chaperone/DNA topoisomerase II/histidine kinase"/>
    <property type="match status" value="1"/>
</dbReference>
<dbReference type="RefSeq" id="WP_189176985.1">
    <property type="nucleotide sequence ID" value="NZ_BMNG01000018.1"/>
</dbReference>
<dbReference type="CDD" id="cd16936">
    <property type="entry name" value="HATPase_RsbW-like"/>
    <property type="match status" value="1"/>
</dbReference>
<keyword evidence="1" id="KW-0808">Transferase</keyword>
<dbReference type="PANTHER" id="PTHR35526">
    <property type="entry name" value="ANTI-SIGMA-F FACTOR RSBW-RELATED"/>
    <property type="match status" value="1"/>
</dbReference>
<dbReference type="Proteomes" id="UP000656881">
    <property type="component" value="Unassembled WGS sequence"/>
</dbReference>
<keyword evidence="4" id="KW-1185">Reference proteome</keyword>
<gene>
    <name evidence="3" type="ORF">GCM10012286_69960</name>
</gene>
<organism evidence="3 4">
    <name type="scientific">Streptomyces lasiicapitis</name>
    <dbReference type="NCBI Taxonomy" id="1923961"/>
    <lineage>
        <taxon>Bacteria</taxon>
        <taxon>Bacillati</taxon>
        <taxon>Actinomycetota</taxon>
        <taxon>Actinomycetes</taxon>
        <taxon>Kitasatosporales</taxon>
        <taxon>Streptomycetaceae</taxon>
        <taxon>Streptomyces</taxon>
    </lineage>
</organism>
<feature type="domain" description="Histidine kinase/HSP90-like ATPase" evidence="2">
    <location>
        <begin position="39"/>
        <end position="122"/>
    </location>
</feature>
<accession>A0ABQ2MQU5</accession>
<reference evidence="4" key="1">
    <citation type="journal article" date="2019" name="Int. J. Syst. Evol. Microbiol.">
        <title>The Global Catalogue of Microorganisms (GCM) 10K type strain sequencing project: providing services to taxonomists for standard genome sequencing and annotation.</title>
        <authorList>
            <consortium name="The Broad Institute Genomics Platform"/>
            <consortium name="The Broad Institute Genome Sequencing Center for Infectious Disease"/>
            <person name="Wu L."/>
            <person name="Ma J."/>
        </authorList>
    </citation>
    <scope>NUCLEOTIDE SEQUENCE [LARGE SCALE GENOMIC DNA]</scope>
    <source>
        <strain evidence="4">CGMCC 4.7349</strain>
    </source>
</reference>
<dbReference type="Pfam" id="PF13581">
    <property type="entry name" value="HATPase_c_2"/>
    <property type="match status" value="1"/>
</dbReference>
<keyword evidence="1" id="KW-0723">Serine/threonine-protein kinase</keyword>
<dbReference type="InterPro" id="IPR036890">
    <property type="entry name" value="HATPase_C_sf"/>
</dbReference>